<sequence>MRQEEGVESISSKINKANNGIKVSKDKKRGKFGWQALIFHSVIQTRRTASITNNQINEQICESIGLDSEKIITKKCMTQLYLWMNQLESNKRKMVDKRQNEIIIQTDASISGWGASVTKNNIRIRRICAQWEAGMENSNLREILAIYKAVQVLKEFINQQGYN</sequence>
<evidence type="ECO:0000313" key="2">
    <source>
        <dbReference type="Proteomes" id="UP000324800"/>
    </source>
</evidence>
<comment type="caution">
    <text evidence="1">The sequence shown here is derived from an EMBL/GenBank/DDBJ whole genome shotgun (WGS) entry which is preliminary data.</text>
</comment>
<reference evidence="1 2" key="1">
    <citation type="submission" date="2019-03" db="EMBL/GenBank/DDBJ databases">
        <title>Single cell metagenomics reveals metabolic interactions within the superorganism composed of flagellate Streblomastix strix and complex community of Bacteroidetes bacteria on its surface.</title>
        <authorList>
            <person name="Treitli S.C."/>
            <person name="Kolisko M."/>
            <person name="Husnik F."/>
            <person name="Keeling P."/>
            <person name="Hampl V."/>
        </authorList>
    </citation>
    <scope>NUCLEOTIDE SEQUENCE [LARGE SCALE GENOMIC DNA]</scope>
    <source>
        <strain evidence="1">ST1C</strain>
    </source>
</reference>
<protein>
    <submittedName>
        <fullName evidence="1">Uncharacterized protein</fullName>
    </submittedName>
</protein>
<name>A0A5J4TSP0_9EUKA</name>
<dbReference type="EMBL" id="SNRW01026292">
    <property type="protein sequence ID" value="KAA6360899.1"/>
    <property type="molecule type" value="Genomic_DNA"/>
</dbReference>
<evidence type="ECO:0000313" key="1">
    <source>
        <dbReference type="EMBL" id="KAA6360899.1"/>
    </source>
</evidence>
<proteinExistence type="predicted"/>
<organism evidence="1 2">
    <name type="scientific">Streblomastix strix</name>
    <dbReference type="NCBI Taxonomy" id="222440"/>
    <lineage>
        <taxon>Eukaryota</taxon>
        <taxon>Metamonada</taxon>
        <taxon>Preaxostyla</taxon>
        <taxon>Oxymonadida</taxon>
        <taxon>Streblomastigidae</taxon>
        <taxon>Streblomastix</taxon>
    </lineage>
</organism>
<dbReference type="Proteomes" id="UP000324800">
    <property type="component" value="Unassembled WGS sequence"/>
</dbReference>
<dbReference type="AlphaFoldDB" id="A0A5J4TSP0"/>
<accession>A0A5J4TSP0</accession>
<gene>
    <name evidence="1" type="ORF">EZS28_043573</name>
</gene>